<evidence type="ECO:0000256" key="5">
    <source>
        <dbReference type="ARBA" id="ARBA00022692"/>
    </source>
</evidence>
<dbReference type="Gene3D" id="2.170.130.10">
    <property type="entry name" value="TonB-dependent receptor, plug domain"/>
    <property type="match status" value="1"/>
</dbReference>
<dbReference type="InterPro" id="IPR012910">
    <property type="entry name" value="Plug_dom"/>
</dbReference>
<evidence type="ECO:0000259" key="15">
    <source>
        <dbReference type="Pfam" id="PF07715"/>
    </source>
</evidence>
<keyword evidence="13" id="KW-0732">Signal</keyword>
<dbReference type="Proteomes" id="UP000267187">
    <property type="component" value="Unassembled WGS sequence"/>
</dbReference>
<evidence type="ECO:0000256" key="7">
    <source>
        <dbReference type="ARBA" id="ARBA00023065"/>
    </source>
</evidence>
<dbReference type="GO" id="GO:0009279">
    <property type="term" value="C:cell outer membrane"/>
    <property type="evidence" value="ECO:0007669"/>
    <property type="project" value="UniProtKB-SubCell"/>
</dbReference>
<dbReference type="Gene3D" id="2.40.170.20">
    <property type="entry name" value="TonB-dependent receptor, beta-barrel domain"/>
    <property type="match status" value="1"/>
</dbReference>
<keyword evidence="4" id="KW-0410">Iron transport</keyword>
<evidence type="ECO:0000256" key="4">
    <source>
        <dbReference type="ARBA" id="ARBA00022496"/>
    </source>
</evidence>
<keyword evidence="17" id="KW-1185">Reference proteome</keyword>
<evidence type="ECO:0000259" key="14">
    <source>
        <dbReference type="Pfam" id="PF00593"/>
    </source>
</evidence>
<evidence type="ECO:0000256" key="2">
    <source>
        <dbReference type="ARBA" id="ARBA00022448"/>
    </source>
</evidence>
<evidence type="ECO:0000256" key="11">
    <source>
        <dbReference type="PROSITE-ProRule" id="PRU01360"/>
    </source>
</evidence>
<keyword evidence="16" id="KW-0675">Receptor</keyword>
<dbReference type="GO" id="GO:0006826">
    <property type="term" value="P:iron ion transport"/>
    <property type="evidence" value="ECO:0007669"/>
    <property type="project" value="UniProtKB-KW"/>
</dbReference>
<keyword evidence="9 11" id="KW-0472">Membrane</keyword>
<dbReference type="Pfam" id="PF07715">
    <property type="entry name" value="Plug"/>
    <property type="match status" value="1"/>
</dbReference>
<dbReference type="OrthoDB" id="7051185at2"/>
<keyword evidence="7" id="KW-0406">Ion transport</keyword>
<evidence type="ECO:0000256" key="10">
    <source>
        <dbReference type="ARBA" id="ARBA00023237"/>
    </source>
</evidence>
<feature type="domain" description="TonB-dependent receptor-like beta-barrel" evidence="14">
    <location>
        <begin position="299"/>
        <end position="782"/>
    </location>
</feature>
<feature type="domain" description="TonB-dependent receptor plug" evidence="15">
    <location>
        <begin position="52"/>
        <end position="154"/>
    </location>
</feature>
<protein>
    <submittedName>
        <fullName evidence="16">Iron complex outermembrane receptor protein</fullName>
    </submittedName>
</protein>
<comment type="caution">
    <text evidence="16">The sequence shown here is derived from an EMBL/GenBank/DDBJ whole genome shotgun (WGS) entry which is preliminary data.</text>
</comment>
<dbReference type="InterPro" id="IPR037066">
    <property type="entry name" value="Plug_dom_sf"/>
</dbReference>
<reference evidence="16 17" key="1">
    <citation type="submission" date="2018-10" db="EMBL/GenBank/DDBJ databases">
        <title>Genomic Encyclopedia of Type Strains, Phase IV (KMG-IV): sequencing the most valuable type-strain genomes for metagenomic binning, comparative biology and taxonomic classification.</title>
        <authorList>
            <person name="Goeker M."/>
        </authorList>
    </citation>
    <scope>NUCLEOTIDE SEQUENCE [LARGE SCALE GENOMIC DNA]</scope>
    <source>
        <strain evidence="16 17">DSM 25080</strain>
    </source>
</reference>
<keyword evidence="6" id="KW-0408">Iron</keyword>
<dbReference type="Pfam" id="PF00593">
    <property type="entry name" value="TonB_dep_Rec_b-barrel"/>
    <property type="match status" value="1"/>
</dbReference>
<feature type="signal peptide" evidence="13">
    <location>
        <begin position="1"/>
        <end position="27"/>
    </location>
</feature>
<evidence type="ECO:0000256" key="8">
    <source>
        <dbReference type="ARBA" id="ARBA00023077"/>
    </source>
</evidence>
<dbReference type="RefSeq" id="WP_121877425.1">
    <property type="nucleotide sequence ID" value="NZ_REFJ01000005.1"/>
</dbReference>
<comment type="subcellular location">
    <subcellularLocation>
        <location evidence="1 11">Cell outer membrane</location>
        <topology evidence="1 11">Multi-pass membrane protein</topology>
    </subcellularLocation>
</comment>
<evidence type="ECO:0000256" key="9">
    <source>
        <dbReference type="ARBA" id="ARBA00023136"/>
    </source>
</evidence>
<dbReference type="PANTHER" id="PTHR32552:SF81">
    <property type="entry name" value="TONB-DEPENDENT OUTER MEMBRANE RECEPTOR"/>
    <property type="match status" value="1"/>
</dbReference>
<dbReference type="InterPro" id="IPR036942">
    <property type="entry name" value="Beta-barrel_TonB_sf"/>
</dbReference>
<keyword evidence="8 12" id="KW-0798">TonB box</keyword>
<dbReference type="InterPro" id="IPR000531">
    <property type="entry name" value="Beta-barrel_TonB"/>
</dbReference>
<sequence length="817" mass="88661">MGTNFKAKHSVLATSIAAVLAGNTAMAQDASSESSVALEEIIVTATKRESSVQDLSVAVTAVTGDQLTELSIVNILDLDKTVPGMQVKNSGNDPVIIMRGAGAAGTNDISVPVYIDGQYRPRAGQALASYLDVERVEVLRGPQGTLFGRNTLGGLVNVIANKPSTEDFEFGAAATLGNYSLRKVEGFVNIPMGDMFAARITASDTFRDPYVVNTFNEDGGLKDADNTYARAQLGFYPSDDFDLTLTATYWEDTANGNADYAYKVLGVPVNPATGATNGMTGIMEPRQGTSATANGGRPQAGEYPTDYTAATDSDPYRIANDFGASRDIKETSFSAALNWDLDFATLRAAATLFDYEEYRLTDSDLSPNPSADLDNRGPQALDCTWWNYYPATDCGLVAGQRVNSKAIQADVNLNSNSEGPLQWTVGYYFYDDSGDGDTSGEFVWGYTSSATPQNPVWAHWLYQGNGGTQSQAIYGQAAYDLTDDLTVEAGLRYSEDERRSYTMYLDTGLNWGTWPPSFDNPEWVADRTSAWPTLFTVKGSEINGKASNTDYKLALKYNLNDDVMVYGSVATGYIGGSPKGGGNFELTDPNTVDAYEIGVKSTLLDGAMRLNASAYRNDFDGLSTTVFVEQNGTILAQQAPGGSMSSQGLEVEMNWQATGQLFLNAGVSFDFSELDEFSEQESRFDEGGTLDPVSGDRFHYLQGKDARFSPDYTIALGASYSIPMGSMGELVPGAFLYHSADYKTQNVEYFFAKQEAYTTLDLRATWYTPLDDVSVQAYAKNVTEEVYLTETTVFSRGRAMGDYNAPRTFGVRVAYNF</sequence>
<dbReference type="EMBL" id="REFJ01000005">
    <property type="protein sequence ID" value="RMA78784.1"/>
    <property type="molecule type" value="Genomic_DNA"/>
</dbReference>
<evidence type="ECO:0000256" key="3">
    <source>
        <dbReference type="ARBA" id="ARBA00022452"/>
    </source>
</evidence>
<dbReference type="PROSITE" id="PS52016">
    <property type="entry name" value="TONB_DEPENDENT_REC_3"/>
    <property type="match status" value="1"/>
</dbReference>
<evidence type="ECO:0000256" key="12">
    <source>
        <dbReference type="RuleBase" id="RU003357"/>
    </source>
</evidence>
<dbReference type="AlphaFoldDB" id="A0A3M0A2V9"/>
<name>A0A3M0A2V9_9GAMM</name>
<accession>A0A3M0A2V9</accession>
<evidence type="ECO:0000313" key="17">
    <source>
        <dbReference type="Proteomes" id="UP000267187"/>
    </source>
</evidence>
<keyword evidence="2 11" id="KW-0813">Transport</keyword>
<dbReference type="PANTHER" id="PTHR32552">
    <property type="entry name" value="FERRICHROME IRON RECEPTOR-RELATED"/>
    <property type="match status" value="1"/>
</dbReference>
<evidence type="ECO:0000256" key="13">
    <source>
        <dbReference type="SAM" id="SignalP"/>
    </source>
</evidence>
<proteinExistence type="inferred from homology"/>
<gene>
    <name evidence="16" type="ORF">DFR27_2123</name>
</gene>
<dbReference type="InterPro" id="IPR039426">
    <property type="entry name" value="TonB-dep_rcpt-like"/>
</dbReference>
<keyword evidence="10 11" id="KW-0998">Cell outer membrane</keyword>
<feature type="chain" id="PRO_5018057272" evidence="13">
    <location>
        <begin position="28"/>
        <end position="817"/>
    </location>
</feature>
<evidence type="ECO:0000256" key="6">
    <source>
        <dbReference type="ARBA" id="ARBA00023004"/>
    </source>
</evidence>
<keyword evidence="3 11" id="KW-1134">Transmembrane beta strand</keyword>
<evidence type="ECO:0000256" key="1">
    <source>
        <dbReference type="ARBA" id="ARBA00004571"/>
    </source>
</evidence>
<organism evidence="16 17">
    <name type="scientific">Umboniibacter marinipuniceus</name>
    <dbReference type="NCBI Taxonomy" id="569599"/>
    <lineage>
        <taxon>Bacteria</taxon>
        <taxon>Pseudomonadati</taxon>
        <taxon>Pseudomonadota</taxon>
        <taxon>Gammaproteobacteria</taxon>
        <taxon>Cellvibrionales</taxon>
        <taxon>Cellvibrionaceae</taxon>
        <taxon>Umboniibacter</taxon>
    </lineage>
</organism>
<comment type="similarity">
    <text evidence="11 12">Belongs to the TonB-dependent receptor family.</text>
</comment>
<dbReference type="SUPFAM" id="SSF56935">
    <property type="entry name" value="Porins"/>
    <property type="match status" value="1"/>
</dbReference>
<keyword evidence="5 11" id="KW-0812">Transmembrane</keyword>
<evidence type="ECO:0000313" key="16">
    <source>
        <dbReference type="EMBL" id="RMA78784.1"/>
    </source>
</evidence>